<organism evidence="1 2">
    <name type="scientific">Trichothecium roseum</name>
    <dbReference type="NCBI Taxonomy" id="47278"/>
    <lineage>
        <taxon>Eukaryota</taxon>
        <taxon>Fungi</taxon>
        <taxon>Dikarya</taxon>
        <taxon>Ascomycota</taxon>
        <taxon>Pezizomycotina</taxon>
        <taxon>Sordariomycetes</taxon>
        <taxon>Hypocreomycetidae</taxon>
        <taxon>Hypocreales</taxon>
        <taxon>Hypocreales incertae sedis</taxon>
        <taxon>Trichothecium</taxon>
    </lineage>
</organism>
<gene>
    <name evidence="1" type="ORF">N3K66_002371</name>
</gene>
<dbReference type="Proteomes" id="UP001163324">
    <property type="component" value="Chromosome 2"/>
</dbReference>
<reference evidence="1" key="1">
    <citation type="submission" date="2022-10" db="EMBL/GenBank/DDBJ databases">
        <title>Complete Genome of Trichothecium roseum strain YXFP-22015, a Plant Pathogen Isolated from Citrus.</title>
        <authorList>
            <person name="Wang Y."/>
            <person name="Zhu L."/>
        </authorList>
    </citation>
    <scope>NUCLEOTIDE SEQUENCE</scope>
    <source>
        <strain evidence="1">YXFP-22015</strain>
    </source>
</reference>
<protein>
    <submittedName>
        <fullName evidence="1">Uncharacterized protein</fullName>
    </submittedName>
</protein>
<name>A0ACC0V9P8_9HYPO</name>
<proteinExistence type="predicted"/>
<keyword evidence="2" id="KW-1185">Reference proteome</keyword>
<sequence length="262" mass="28718">MLSRTILLEAAFATSSALAAASCPGDSPLSCSTENPSNTCCVESPGGQILLTQFWDTDPVTGPTDSWTLHGLWPDNCDGTYDANCDSSRAYTNISSILQESVPETLSFMEEYWKDYQGDDETFWEHEWSKHGTCMSTLEPDCYDDYQPTQEASEYFARAVEIFKTLPSYKWLDDAGITPSTSKTYTLAEIQDALSSQHGSDVVINCDSGALNELWYQFNLQGNVASGEFVAATPVGSGSTCPKTGIKYLPKSSKSSNLRFRA</sequence>
<comment type="caution">
    <text evidence="1">The sequence shown here is derived from an EMBL/GenBank/DDBJ whole genome shotgun (WGS) entry which is preliminary data.</text>
</comment>
<evidence type="ECO:0000313" key="1">
    <source>
        <dbReference type="EMBL" id="KAI9903019.1"/>
    </source>
</evidence>
<accession>A0ACC0V9P8</accession>
<dbReference type="EMBL" id="CM047941">
    <property type="protein sequence ID" value="KAI9903019.1"/>
    <property type="molecule type" value="Genomic_DNA"/>
</dbReference>
<evidence type="ECO:0000313" key="2">
    <source>
        <dbReference type="Proteomes" id="UP001163324"/>
    </source>
</evidence>